<geneLocation type="plasmid" evidence="11 12">
    <name>pPO70-3</name>
</geneLocation>
<evidence type="ECO:0000256" key="4">
    <source>
        <dbReference type="ARBA" id="ARBA00022475"/>
    </source>
</evidence>
<dbReference type="PATRIC" id="fig|573737.6.peg.6127"/>
<keyword evidence="8 9" id="KW-0472">Membrane</keyword>
<feature type="transmembrane region" description="Helical" evidence="9">
    <location>
        <begin position="37"/>
        <end position="59"/>
    </location>
</feature>
<keyword evidence="11" id="KW-0614">Plasmid</keyword>
<keyword evidence="5 9" id="KW-0812">Transmembrane</keyword>
<dbReference type="KEGG" id="pox:MB84_30275"/>
<reference evidence="11" key="1">
    <citation type="submission" date="2016-06" db="EMBL/GenBank/DDBJ databases">
        <title>Pandoraea oxalativorans DSM 23570 Genome Sequencing.</title>
        <authorList>
            <person name="Ee R."/>
            <person name="Lim Y.-L."/>
            <person name="Yong D."/>
            <person name="Yin W.-F."/>
            <person name="Chan K.-G."/>
        </authorList>
    </citation>
    <scope>NUCLEOTIDE SEQUENCE</scope>
    <source>
        <strain evidence="11">DSM 23570</strain>
        <plasmid evidence="11">pPO70-3</plasmid>
    </source>
</reference>
<evidence type="ECO:0000313" key="12">
    <source>
        <dbReference type="Proteomes" id="UP000035050"/>
    </source>
</evidence>
<dbReference type="PROSITE" id="PS51012">
    <property type="entry name" value="ABC_TM2"/>
    <property type="match status" value="1"/>
</dbReference>
<feature type="transmembrane region" description="Helical" evidence="9">
    <location>
        <begin position="71"/>
        <end position="94"/>
    </location>
</feature>
<feature type="domain" description="ABC transmembrane type-2" evidence="10">
    <location>
        <begin position="35"/>
        <end position="260"/>
    </location>
</feature>
<evidence type="ECO:0000256" key="1">
    <source>
        <dbReference type="ARBA" id="ARBA00004651"/>
    </source>
</evidence>
<dbReference type="PANTHER" id="PTHR30413:SF10">
    <property type="entry name" value="CAPSULE POLYSACCHARIDE EXPORT INNER-MEMBRANE PROTEIN CTRC"/>
    <property type="match status" value="1"/>
</dbReference>
<dbReference type="GO" id="GO:0015920">
    <property type="term" value="P:lipopolysaccharide transport"/>
    <property type="evidence" value="ECO:0007669"/>
    <property type="project" value="TreeGrafter"/>
</dbReference>
<sequence>MHPFKVFAAVQDRRRHLLWEMTKRDLSSRYKGARLGMLWAVLLPLAMLGVYSYVFGVVFKSRWGAAGASDFPFPLVLFAGLIVFNFFAECVNRAPTLVSSSPNLVKKSVFPLEILPWMTVLTAGINSSISIAILLIGEWLWVGHVPLTAVLFPLMLLPVAFVALGVSWFLASLGVYVRDVAQLVGLGMTASLFFTPIFYPPTSVPEALRGFTAMNPLAAQVQSMRDVLLWGRLPGIAAFLTALLVGWGAAWMGWIWFSHTSDGFADVL</sequence>
<keyword evidence="6 9" id="KW-1133">Transmembrane helix</keyword>
<evidence type="ECO:0000256" key="6">
    <source>
        <dbReference type="ARBA" id="ARBA00022989"/>
    </source>
</evidence>
<keyword evidence="12" id="KW-1185">Reference proteome</keyword>
<feature type="transmembrane region" description="Helical" evidence="9">
    <location>
        <begin position="149"/>
        <end position="174"/>
    </location>
</feature>
<protein>
    <recommendedName>
        <fullName evidence="9">Transport permease protein</fullName>
    </recommendedName>
</protein>
<keyword evidence="7" id="KW-0625">Polysaccharide transport</keyword>
<dbReference type="GO" id="GO:0015774">
    <property type="term" value="P:polysaccharide transport"/>
    <property type="evidence" value="ECO:0007669"/>
    <property type="project" value="UniProtKB-KW"/>
</dbReference>
<name>A0A0G3IGQ6_9BURK</name>
<dbReference type="AlphaFoldDB" id="A0A0G3IGQ6"/>
<evidence type="ECO:0000256" key="8">
    <source>
        <dbReference type="ARBA" id="ARBA00023136"/>
    </source>
</evidence>
<feature type="transmembrane region" description="Helical" evidence="9">
    <location>
        <begin position="233"/>
        <end position="257"/>
    </location>
</feature>
<dbReference type="GO" id="GO:0140359">
    <property type="term" value="F:ABC-type transporter activity"/>
    <property type="evidence" value="ECO:0007669"/>
    <property type="project" value="InterPro"/>
</dbReference>
<dbReference type="InterPro" id="IPR013525">
    <property type="entry name" value="ABC2_TM"/>
</dbReference>
<evidence type="ECO:0000256" key="3">
    <source>
        <dbReference type="ARBA" id="ARBA00022448"/>
    </source>
</evidence>
<keyword evidence="3 9" id="KW-0813">Transport</keyword>
<comment type="subcellular location">
    <subcellularLocation>
        <location evidence="9">Cell inner membrane</location>
        <topology evidence="9">Multi-pass membrane protein</topology>
    </subcellularLocation>
    <subcellularLocation>
        <location evidence="1">Cell membrane</location>
        <topology evidence="1">Multi-pass membrane protein</topology>
    </subcellularLocation>
</comment>
<dbReference type="EMBL" id="CP011520">
    <property type="protein sequence ID" value="AKK25041.1"/>
    <property type="molecule type" value="Genomic_DNA"/>
</dbReference>
<dbReference type="InterPro" id="IPR047817">
    <property type="entry name" value="ABC2_TM_bact-type"/>
</dbReference>
<comment type="similarity">
    <text evidence="2 9">Belongs to the ABC-2 integral membrane protein family.</text>
</comment>
<feature type="transmembrane region" description="Helical" evidence="9">
    <location>
        <begin position="114"/>
        <end position="137"/>
    </location>
</feature>
<accession>A0A0G3IGQ6</accession>
<proteinExistence type="inferred from homology"/>
<evidence type="ECO:0000259" key="10">
    <source>
        <dbReference type="PROSITE" id="PS51012"/>
    </source>
</evidence>
<gene>
    <name evidence="11" type="ORF">MB84_30275</name>
</gene>
<evidence type="ECO:0000313" key="11">
    <source>
        <dbReference type="EMBL" id="AKK25041.1"/>
    </source>
</evidence>
<keyword evidence="7" id="KW-0762">Sugar transport</keyword>
<dbReference type="Proteomes" id="UP000035050">
    <property type="component" value="Plasmid pPO70-3"/>
</dbReference>
<dbReference type="Pfam" id="PF01061">
    <property type="entry name" value="ABC2_membrane"/>
    <property type="match status" value="1"/>
</dbReference>
<evidence type="ECO:0000256" key="7">
    <source>
        <dbReference type="ARBA" id="ARBA00023047"/>
    </source>
</evidence>
<feature type="transmembrane region" description="Helical" evidence="9">
    <location>
        <begin position="180"/>
        <end position="199"/>
    </location>
</feature>
<evidence type="ECO:0000256" key="2">
    <source>
        <dbReference type="ARBA" id="ARBA00007783"/>
    </source>
</evidence>
<dbReference type="PANTHER" id="PTHR30413">
    <property type="entry name" value="INNER MEMBRANE TRANSPORT PERMEASE"/>
    <property type="match status" value="1"/>
</dbReference>
<evidence type="ECO:0000256" key="9">
    <source>
        <dbReference type="RuleBase" id="RU361157"/>
    </source>
</evidence>
<organism evidence="11 12">
    <name type="scientific">Pandoraea oxalativorans</name>
    <dbReference type="NCBI Taxonomy" id="573737"/>
    <lineage>
        <taxon>Bacteria</taxon>
        <taxon>Pseudomonadati</taxon>
        <taxon>Pseudomonadota</taxon>
        <taxon>Betaproteobacteria</taxon>
        <taxon>Burkholderiales</taxon>
        <taxon>Burkholderiaceae</taxon>
        <taxon>Pandoraea</taxon>
    </lineage>
</organism>
<dbReference type="GO" id="GO:0005886">
    <property type="term" value="C:plasma membrane"/>
    <property type="evidence" value="ECO:0007669"/>
    <property type="project" value="UniProtKB-SubCell"/>
</dbReference>
<keyword evidence="4 9" id="KW-1003">Cell membrane</keyword>
<evidence type="ECO:0000256" key="5">
    <source>
        <dbReference type="ARBA" id="ARBA00022692"/>
    </source>
</evidence>